<gene>
    <name evidence="2" type="ORF">NITHO_1750011</name>
</gene>
<organism evidence="2 3">
    <name type="scientific">Nitrolancea hollandica Lb</name>
    <dbReference type="NCBI Taxonomy" id="1129897"/>
    <lineage>
        <taxon>Bacteria</taxon>
        <taxon>Pseudomonadati</taxon>
        <taxon>Thermomicrobiota</taxon>
        <taxon>Thermomicrobia</taxon>
        <taxon>Sphaerobacterales</taxon>
        <taxon>Sphaerobacterineae</taxon>
        <taxon>Sphaerobacteraceae</taxon>
        <taxon>Nitrolancea</taxon>
    </lineage>
</organism>
<dbReference type="RefSeq" id="WP_008475628.1">
    <property type="nucleotide sequence ID" value="NZ_CAGS01000085.1"/>
</dbReference>
<dbReference type="OrthoDB" id="9805360at2"/>
<keyword evidence="3" id="KW-1185">Reference proteome</keyword>
<dbReference type="AlphaFoldDB" id="I4EE84"/>
<evidence type="ECO:0000313" key="3">
    <source>
        <dbReference type="Proteomes" id="UP000004221"/>
    </source>
</evidence>
<protein>
    <recommendedName>
        <fullName evidence="1">MIP18 family-like domain-containing protein</fullName>
    </recommendedName>
</protein>
<name>I4EE84_9BACT</name>
<dbReference type="SUPFAM" id="SSF117916">
    <property type="entry name" value="Fe-S cluster assembly (FSCA) domain-like"/>
    <property type="match status" value="1"/>
</dbReference>
<feature type="domain" description="MIP18 family-like" evidence="1">
    <location>
        <begin position="10"/>
        <end position="78"/>
    </location>
</feature>
<sequence>MTTPFLVREDLVMAALKEVFDPELGINVVDLGLVYGVEIEGDDITVRMTLTTPGCPLHDTLTEAVDEAVRYFNPSAGSVTVDLVWEPPWKPEMITPAGRRELGWR</sequence>
<dbReference type="InterPro" id="IPR034904">
    <property type="entry name" value="FSCA_dom_sf"/>
</dbReference>
<dbReference type="EMBL" id="CAGS01000085">
    <property type="protein sequence ID" value="CCF82996.1"/>
    <property type="molecule type" value="Genomic_DNA"/>
</dbReference>
<proteinExistence type="predicted"/>
<accession>I4EE84</accession>
<reference evidence="2 3" key="1">
    <citation type="journal article" date="2012" name="ISME J.">
        <title>Nitrification expanded: discovery, physiology and genomics of a nitrite-oxidizing bacterium from the phylum Chloroflexi.</title>
        <authorList>
            <person name="Sorokin D.Y."/>
            <person name="Lucker S."/>
            <person name="Vejmelkova D."/>
            <person name="Kostrikina N.A."/>
            <person name="Kleerebezem R."/>
            <person name="Rijpstra W.I."/>
            <person name="Damste J.S."/>
            <person name="Le Paslier D."/>
            <person name="Muyzer G."/>
            <person name="Wagner M."/>
            <person name="van Loosdrecht M.C."/>
            <person name="Daims H."/>
        </authorList>
    </citation>
    <scope>NUCLEOTIDE SEQUENCE [LARGE SCALE GENOMIC DNA]</scope>
    <source>
        <strain evidence="3">none</strain>
    </source>
</reference>
<dbReference type="InterPro" id="IPR052339">
    <property type="entry name" value="Fe-S_Maturation_MIP18"/>
</dbReference>
<dbReference type="PANTHER" id="PTHR42831">
    <property type="entry name" value="FE-S PROTEIN MATURATION AUXILIARY FACTOR YITW"/>
    <property type="match status" value="1"/>
</dbReference>
<dbReference type="PANTHER" id="PTHR42831:SF1">
    <property type="entry name" value="FE-S PROTEIN MATURATION AUXILIARY FACTOR YITW"/>
    <property type="match status" value="1"/>
</dbReference>
<dbReference type="Proteomes" id="UP000004221">
    <property type="component" value="Unassembled WGS sequence"/>
</dbReference>
<comment type="caution">
    <text evidence="2">The sequence shown here is derived from an EMBL/GenBank/DDBJ whole genome shotgun (WGS) entry which is preliminary data.</text>
</comment>
<dbReference type="Pfam" id="PF01883">
    <property type="entry name" value="FeS_assembly_P"/>
    <property type="match status" value="1"/>
</dbReference>
<dbReference type="Gene3D" id="3.30.300.130">
    <property type="entry name" value="Fe-S cluster assembly (FSCA)"/>
    <property type="match status" value="1"/>
</dbReference>
<dbReference type="InterPro" id="IPR002744">
    <property type="entry name" value="MIP18-like"/>
</dbReference>
<evidence type="ECO:0000313" key="2">
    <source>
        <dbReference type="EMBL" id="CCF82996.1"/>
    </source>
</evidence>
<evidence type="ECO:0000259" key="1">
    <source>
        <dbReference type="Pfam" id="PF01883"/>
    </source>
</evidence>